<reference evidence="18 19" key="1">
    <citation type="submission" date="2017-06" db="EMBL/GenBank/DDBJ databases">
        <authorList>
            <person name="Kim H.J."/>
            <person name="Triplett B.A."/>
        </authorList>
    </citation>
    <scope>NUCLEOTIDE SEQUENCE [LARGE SCALE GENOMIC DNA]</scope>
    <source>
        <strain evidence="18 19">SCA</strain>
    </source>
</reference>
<dbReference type="InterPro" id="IPR000836">
    <property type="entry name" value="PRTase_dom"/>
</dbReference>
<evidence type="ECO:0000256" key="11">
    <source>
        <dbReference type="ARBA" id="ARBA00022726"/>
    </source>
</evidence>
<evidence type="ECO:0000256" key="9">
    <source>
        <dbReference type="ARBA" id="ARBA00022679"/>
    </source>
</evidence>
<comment type="catalytic activity">
    <reaction evidence="15">
        <text>IMP + diphosphate = hypoxanthine + 5-phospho-alpha-D-ribose 1-diphosphate</text>
        <dbReference type="Rhea" id="RHEA:17973"/>
        <dbReference type="ChEBI" id="CHEBI:17368"/>
        <dbReference type="ChEBI" id="CHEBI:33019"/>
        <dbReference type="ChEBI" id="CHEBI:58017"/>
        <dbReference type="ChEBI" id="CHEBI:58053"/>
        <dbReference type="EC" id="2.4.2.8"/>
    </reaction>
    <physiologicalReaction direction="right-to-left" evidence="15">
        <dbReference type="Rhea" id="RHEA:17975"/>
    </physiologicalReaction>
</comment>
<evidence type="ECO:0000256" key="2">
    <source>
        <dbReference type="ARBA" id="ARBA00002049"/>
    </source>
</evidence>
<evidence type="ECO:0000256" key="10">
    <source>
        <dbReference type="ARBA" id="ARBA00022723"/>
    </source>
</evidence>
<keyword evidence="12 16" id="KW-0547">Nucleotide-binding</keyword>
<dbReference type="CDD" id="cd06223">
    <property type="entry name" value="PRTases_typeI"/>
    <property type="match status" value="1"/>
</dbReference>
<dbReference type="AlphaFoldDB" id="A0A239JRS3"/>
<dbReference type="GO" id="GO:0005829">
    <property type="term" value="C:cytosol"/>
    <property type="evidence" value="ECO:0007669"/>
    <property type="project" value="TreeGrafter"/>
</dbReference>
<evidence type="ECO:0000256" key="13">
    <source>
        <dbReference type="ARBA" id="ARBA00022842"/>
    </source>
</evidence>
<dbReference type="UniPathway" id="UPA00591">
    <property type="reaction ID" value="UER00648"/>
</dbReference>
<dbReference type="EMBL" id="FZOJ01000038">
    <property type="protein sequence ID" value="SNT08515.1"/>
    <property type="molecule type" value="Genomic_DNA"/>
</dbReference>
<dbReference type="PANTHER" id="PTHR43340:SF1">
    <property type="entry name" value="HYPOXANTHINE PHOSPHORIBOSYLTRANSFERASE"/>
    <property type="match status" value="1"/>
</dbReference>
<dbReference type="RefSeq" id="WP_089285101.1">
    <property type="nucleotide sequence ID" value="NZ_FZOJ01000038.1"/>
</dbReference>
<dbReference type="InterPro" id="IPR050408">
    <property type="entry name" value="HGPRT"/>
</dbReference>
<keyword evidence="13 16" id="KW-0460">Magnesium</keyword>
<dbReference type="GO" id="GO:0006166">
    <property type="term" value="P:purine ribonucleoside salvage"/>
    <property type="evidence" value="ECO:0007669"/>
    <property type="project" value="UniProtKB-KW"/>
</dbReference>
<evidence type="ECO:0000256" key="8">
    <source>
        <dbReference type="ARBA" id="ARBA00022676"/>
    </source>
</evidence>
<evidence type="ECO:0000256" key="3">
    <source>
        <dbReference type="ARBA" id="ARBA00004496"/>
    </source>
</evidence>
<gene>
    <name evidence="18" type="ORF">SAMN05446037_103828</name>
</gene>
<dbReference type="FunFam" id="3.40.50.2020:FF:000006">
    <property type="entry name" value="Hypoxanthine phosphoribosyltransferase"/>
    <property type="match status" value="1"/>
</dbReference>
<evidence type="ECO:0000259" key="17">
    <source>
        <dbReference type="Pfam" id="PF00156"/>
    </source>
</evidence>
<keyword evidence="11 16" id="KW-0660">Purine salvage</keyword>
<evidence type="ECO:0000256" key="14">
    <source>
        <dbReference type="ARBA" id="ARBA00048811"/>
    </source>
</evidence>
<dbReference type="NCBIfam" id="TIGR01203">
    <property type="entry name" value="HGPRTase"/>
    <property type="match status" value="1"/>
</dbReference>
<sequence length="179" mass="20550">MDIDKKVWEVLCSQEDIKKRLRELGQELSKDYDSKKLYVVSLLKGSFIFTADLVRELVIPVKINFMTTSSYGYGMESSGAVEIVSDIDEDLTDYDILVVDDITDSGLTMKYVLEHLQKKNPASIKCCVLLDKPERRQVELNPDYVGFTIPDKFVVGYGLNYGSYYRNIPYVFVVTEKDR</sequence>
<dbReference type="GO" id="GO:0032263">
    <property type="term" value="P:GMP salvage"/>
    <property type="evidence" value="ECO:0007669"/>
    <property type="project" value="TreeGrafter"/>
</dbReference>
<evidence type="ECO:0000256" key="1">
    <source>
        <dbReference type="ARBA" id="ARBA00001946"/>
    </source>
</evidence>
<evidence type="ECO:0000313" key="19">
    <source>
        <dbReference type="Proteomes" id="UP000198304"/>
    </source>
</evidence>
<comment type="subcellular location">
    <subcellularLocation>
        <location evidence="3 16">Cytoplasm</location>
    </subcellularLocation>
</comment>
<dbReference type="Pfam" id="PF00156">
    <property type="entry name" value="Pribosyltran"/>
    <property type="match status" value="1"/>
</dbReference>
<dbReference type="InterPro" id="IPR029057">
    <property type="entry name" value="PRTase-like"/>
</dbReference>
<dbReference type="GO" id="GO:0046100">
    <property type="term" value="P:hypoxanthine metabolic process"/>
    <property type="evidence" value="ECO:0007669"/>
    <property type="project" value="TreeGrafter"/>
</dbReference>
<dbReference type="GO" id="GO:0052657">
    <property type="term" value="F:guanine phosphoribosyltransferase activity"/>
    <property type="evidence" value="ECO:0007669"/>
    <property type="project" value="UniProtKB-ARBA"/>
</dbReference>
<comment type="similarity">
    <text evidence="6 16">Belongs to the purine/pyrimidine phosphoribosyltransferase family.</text>
</comment>
<comment type="catalytic activity">
    <reaction evidence="14">
        <text>GMP + diphosphate = guanine + 5-phospho-alpha-D-ribose 1-diphosphate</text>
        <dbReference type="Rhea" id="RHEA:25424"/>
        <dbReference type="ChEBI" id="CHEBI:16235"/>
        <dbReference type="ChEBI" id="CHEBI:33019"/>
        <dbReference type="ChEBI" id="CHEBI:58017"/>
        <dbReference type="ChEBI" id="CHEBI:58115"/>
        <dbReference type="EC" id="2.4.2.8"/>
    </reaction>
    <physiologicalReaction direction="right-to-left" evidence="14">
        <dbReference type="Rhea" id="RHEA:25426"/>
    </physiologicalReaction>
</comment>
<evidence type="ECO:0000256" key="4">
    <source>
        <dbReference type="ARBA" id="ARBA00004669"/>
    </source>
</evidence>
<comment type="function">
    <text evidence="2">Purine salvage pathway enzyme that catalyzes the transfer of the ribosyl-5-phosphate group from 5-phospho-alpha-D-ribose 1-diphosphate (PRPP) to the N9 position of the 6-oxopurines hypoxanthine and guanine to form the corresponding ribonucleotides IMP (inosine 5'-monophosphate) and GMP (guanosine 5'-monophosphate), with the release of PPi.</text>
</comment>
<protein>
    <recommendedName>
        <fullName evidence="16">Hypoxanthine phosphoribosyltransferase</fullName>
        <ecNumber evidence="16">2.4.2.8</ecNumber>
    </recommendedName>
</protein>
<evidence type="ECO:0000256" key="7">
    <source>
        <dbReference type="ARBA" id="ARBA00022490"/>
    </source>
</evidence>
<name>A0A239JRS3_9FIRM</name>
<evidence type="ECO:0000256" key="15">
    <source>
        <dbReference type="ARBA" id="ARBA00049402"/>
    </source>
</evidence>
<dbReference type="GO" id="GO:0004422">
    <property type="term" value="F:hypoxanthine phosphoribosyltransferase activity"/>
    <property type="evidence" value="ECO:0007669"/>
    <property type="project" value="InterPro"/>
</dbReference>
<evidence type="ECO:0000256" key="16">
    <source>
        <dbReference type="RuleBase" id="RU364099"/>
    </source>
</evidence>
<comment type="cofactor">
    <cofactor evidence="1 16">
        <name>Mg(2+)</name>
        <dbReference type="ChEBI" id="CHEBI:18420"/>
    </cofactor>
</comment>
<dbReference type="PANTHER" id="PTHR43340">
    <property type="entry name" value="HYPOXANTHINE-GUANINE PHOSPHORIBOSYLTRANSFERASE"/>
    <property type="match status" value="1"/>
</dbReference>
<dbReference type="Gene3D" id="3.40.50.2020">
    <property type="match status" value="1"/>
</dbReference>
<evidence type="ECO:0000256" key="6">
    <source>
        <dbReference type="ARBA" id="ARBA00008391"/>
    </source>
</evidence>
<proteinExistence type="inferred from homology"/>
<dbReference type="Proteomes" id="UP000198304">
    <property type="component" value="Unassembled WGS sequence"/>
</dbReference>
<dbReference type="GO" id="GO:0032264">
    <property type="term" value="P:IMP salvage"/>
    <property type="evidence" value="ECO:0007669"/>
    <property type="project" value="UniProtKB-UniPathway"/>
</dbReference>
<accession>A0A239JRS3</accession>
<dbReference type="GO" id="GO:0000166">
    <property type="term" value="F:nucleotide binding"/>
    <property type="evidence" value="ECO:0007669"/>
    <property type="project" value="UniProtKB-KW"/>
</dbReference>
<evidence type="ECO:0000256" key="5">
    <source>
        <dbReference type="ARBA" id="ARBA00004676"/>
    </source>
</evidence>
<organism evidence="18 19">
    <name type="scientific">Anaerovirgula multivorans</name>
    <dbReference type="NCBI Taxonomy" id="312168"/>
    <lineage>
        <taxon>Bacteria</taxon>
        <taxon>Bacillati</taxon>
        <taxon>Bacillota</taxon>
        <taxon>Clostridia</taxon>
        <taxon>Peptostreptococcales</taxon>
        <taxon>Natronincolaceae</taxon>
        <taxon>Anaerovirgula</taxon>
    </lineage>
</organism>
<dbReference type="InterPro" id="IPR005904">
    <property type="entry name" value="Hxn_phspho_trans"/>
</dbReference>
<dbReference type="GO" id="GO:0006178">
    <property type="term" value="P:guanine salvage"/>
    <property type="evidence" value="ECO:0007669"/>
    <property type="project" value="TreeGrafter"/>
</dbReference>
<keyword evidence="19" id="KW-1185">Reference proteome</keyword>
<evidence type="ECO:0000256" key="12">
    <source>
        <dbReference type="ARBA" id="ARBA00022741"/>
    </source>
</evidence>
<dbReference type="GO" id="GO:0000287">
    <property type="term" value="F:magnesium ion binding"/>
    <property type="evidence" value="ECO:0007669"/>
    <property type="project" value="TreeGrafter"/>
</dbReference>
<evidence type="ECO:0000313" key="18">
    <source>
        <dbReference type="EMBL" id="SNT08515.1"/>
    </source>
</evidence>
<dbReference type="EC" id="2.4.2.8" evidence="16"/>
<keyword evidence="9 16" id="KW-0808">Transferase</keyword>
<dbReference type="SUPFAM" id="SSF53271">
    <property type="entry name" value="PRTase-like"/>
    <property type="match status" value="1"/>
</dbReference>
<keyword evidence="7 16" id="KW-0963">Cytoplasm</keyword>
<keyword evidence="8 16" id="KW-0328">Glycosyltransferase</keyword>
<comment type="pathway">
    <text evidence="4 16">Purine metabolism; IMP biosynthesis via salvage pathway; IMP from hypoxanthine: step 1/1.</text>
</comment>
<comment type="pathway">
    <text evidence="5">Purine metabolism; GMP biosynthesis via salvage pathway; GMP from guanine: step 1/1.</text>
</comment>
<dbReference type="OrthoDB" id="9802824at2"/>
<keyword evidence="10 16" id="KW-0479">Metal-binding</keyword>
<feature type="domain" description="Phosphoribosyltransferase" evidence="17">
    <location>
        <begin position="14"/>
        <end position="161"/>
    </location>
</feature>